<evidence type="ECO:0000313" key="3">
    <source>
        <dbReference type="Proteomes" id="UP001377573"/>
    </source>
</evidence>
<name>A0ABZ2HV10_9MICO</name>
<feature type="transmembrane region" description="Helical" evidence="1">
    <location>
        <begin position="90"/>
        <end position="108"/>
    </location>
</feature>
<dbReference type="GO" id="GO:0008233">
    <property type="term" value="F:peptidase activity"/>
    <property type="evidence" value="ECO:0007669"/>
    <property type="project" value="UniProtKB-KW"/>
</dbReference>
<feature type="transmembrane region" description="Helical" evidence="1">
    <location>
        <begin position="165"/>
        <end position="183"/>
    </location>
</feature>
<feature type="transmembrane region" description="Helical" evidence="1">
    <location>
        <begin position="61"/>
        <end position="83"/>
    </location>
</feature>
<dbReference type="RefSeq" id="WP_338567024.1">
    <property type="nucleotide sequence ID" value="NZ_CP146240.1"/>
</dbReference>
<dbReference type="GO" id="GO:0006508">
    <property type="term" value="P:proteolysis"/>
    <property type="evidence" value="ECO:0007669"/>
    <property type="project" value="UniProtKB-KW"/>
</dbReference>
<dbReference type="EC" id="3.4.-.-" evidence="2"/>
<gene>
    <name evidence="2" type="ORF">V8Z62_05650</name>
</gene>
<feature type="transmembrane region" description="Helical" evidence="1">
    <location>
        <begin position="19"/>
        <end position="41"/>
    </location>
</feature>
<keyword evidence="1" id="KW-0472">Membrane</keyword>
<reference evidence="2 3" key="1">
    <citation type="submission" date="2024-02" db="EMBL/GenBank/DDBJ databases">
        <authorList>
            <person name="Alasadi S."/>
            <person name="Hussein S.A."/>
        </authorList>
    </citation>
    <scope>NUCLEOTIDE SEQUENCE [LARGE SCALE GENOMIC DNA]</scope>
    <source>
        <strain evidence="2 3">GJ_SRA_44_2022</strain>
    </source>
</reference>
<keyword evidence="2" id="KW-0378">Hydrolase</keyword>
<keyword evidence="3" id="KW-1185">Reference proteome</keyword>
<dbReference type="Proteomes" id="UP001377573">
    <property type="component" value="Chromosome"/>
</dbReference>
<evidence type="ECO:0000313" key="2">
    <source>
        <dbReference type="EMBL" id="WWS85710.1"/>
    </source>
</evidence>
<organism evidence="2 3">
    <name type="scientific">Microbacterium paraoxydans</name>
    <dbReference type="NCBI Taxonomy" id="199592"/>
    <lineage>
        <taxon>Bacteria</taxon>
        <taxon>Bacillati</taxon>
        <taxon>Actinomycetota</taxon>
        <taxon>Actinomycetes</taxon>
        <taxon>Micrococcales</taxon>
        <taxon>Microbacteriaceae</taxon>
        <taxon>Microbacterium</taxon>
    </lineage>
</organism>
<keyword evidence="2" id="KW-0645">Protease</keyword>
<dbReference type="PANTHER" id="PTHR36844">
    <property type="entry name" value="PROTEASE PRSW"/>
    <property type="match status" value="1"/>
</dbReference>
<evidence type="ECO:0000256" key="1">
    <source>
        <dbReference type="SAM" id="Phobius"/>
    </source>
</evidence>
<sequence length="224" mass="22982">TFVARGIAPRGARSWGSSLLAVAWGAGAAVLLATGIGAWSAEQAMYVDDQGILREAIPTMWVLTPVVEEVGKGLGVLLILLLARRIGLRGVLFGAMVGALVGVGFAAVEDASAIAADIAANDLGSGIATWIVRTLTFPTHAALTIWTGAALGLALDARRAWSRPLLALAGLLVAIGAHGAINYGNVAGATDQASFFMALGTAFGWIVVSTILAVTLRLVLTRRV</sequence>
<keyword evidence="1" id="KW-1133">Transmembrane helix</keyword>
<feature type="non-terminal residue" evidence="2">
    <location>
        <position position="1"/>
    </location>
</feature>
<dbReference type="EMBL" id="CP146240">
    <property type="protein sequence ID" value="WWS85710.1"/>
    <property type="molecule type" value="Genomic_DNA"/>
</dbReference>
<accession>A0ABZ2HV10</accession>
<proteinExistence type="predicted"/>
<dbReference type="InterPro" id="IPR026898">
    <property type="entry name" value="PrsW"/>
</dbReference>
<dbReference type="PANTHER" id="PTHR36844:SF1">
    <property type="entry name" value="PROTEASE PRSW"/>
    <property type="match status" value="1"/>
</dbReference>
<keyword evidence="1" id="KW-0812">Transmembrane</keyword>
<feature type="transmembrane region" description="Helical" evidence="1">
    <location>
        <begin position="128"/>
        <end position="153"/>
    </location>
</feature>
<protein>
    <submittedName>
        <fullName evidence="2">PrsW family glutamic-type intramembrane protease</fullName>
        <ecNumber evidence="2">3.4.-.-</ecNumber>
    </submittedName>
</protein>
<feature type="transmembrane region" description="Helical" evidence="1">
    <location>
        <begin position="195"/>
        <end position="220"/>
    </location>
</feature>
<dbReference type="Pfam" id="PF13367">
    <property type="entry name" value="PrsW-protease"/>
    <property type="match status" value="1"/>
</dbReference>